<evidence type="ECO:0000313" key="4">
    <source>
        <dbReference type="EMBL" id="KAG2198033.1"/>
    </source>
</evidence>
<reference evidence="4" key="1">
    <citation type="submission" date="2020-12" db="EMBL/GenBank/DDBJ databases">
        <title>Metabolic potential, ecology and presence of endohyphal bacteria is reflected in genomic diversity of Mucoromycotina.</title>
        <authorList>
            <person name="Muszewska A."/>
            <person name="Okrasinska A."/>
            <person name="Steczkiewicz K."/>
            <person name="Drgas O."/>
            <person name="Orlowska M."/>
            <person name="Perlinska-Lenart U."/>
            <person name="Aleksandrzak-Piekarczyk T."/>
            <person name="Szatraj K."/>
            <person name="Zielenkiewicz U."/>
            <person name="Pilsyk S."/>
            <person name="Malc E."/>
            <person name="Mieczkowski P."/>
            <person name="Kruszewska J.S."/>
            <person name="Biernat P."/>
            <person name="Pawlowska J."/>
        </authorList>
    </citation>
    <scope>NUCLEOTIDE SEQUENCE</scope>
    <source>
        <strain evidence="4">CBS 226.32</strain>
    </source>
</reference>
<feature type="compositionally biased region" description="Low complexity" evidence="1">
    <location>
        <begin position="119"/>
        <end position="133"/>
    </location>
</feature>
<dbReference type="OrthoDB" id="2288451at2759"/>
<accession>A0A8H7QSN4</accession>
<dbReference type="Proteomes" id="UP000650833">
    <property type="component" value="Unassembled WGS sequence"/>
</dbReference>
<proteinExistence type="predicted"/>
<evidence type="ECO:0000256" key="3">
    <source>
        <dbReference type="SAM" id="SignalP"/>
    </source>
</evidence>
<keyword evidence="2" id="KW-0472">Membrane</keyword>
<feature type="region of interest" description="Disordered" evidence="1">
    <location>
        <begin position="111"/>
        <end position="133"/>
    </location>
</feature>
<keyword evidence="2" id="KW-0812">Transmembrane</keyword>
<dbReference type="AlphaFoldDB" id="A0A8H7QSN4"/>
<organism evidence="4 5">
    <name type="scientific">Mucor plumbeus</name>
    <dbReference type="NCBI Taxonomy" id="97098"/>
    <lineage>
        <taxon>Eukaryota</taxon>
        <taxon>Fungi</taxon>
        <taxon>Fungi incertae sedis</taxon>
        <taxon>Mucoromycota</taxon>
        <taxon>Mucoromycotina</taxon>
        <taxon>Mucoromycetes</taxon>
        <taxon>Mucorales</taxon>
        <taxon>Mucorineae</taxon>
        <taxon>Mucoraceae</taxon>
        <taxon>Mucor</taxon>
    </lineage>
</organism>
<keyword evidence="5" id="KW-1185">Reference proteome</keyword>
<keyword evidence="3" id="KW-0732">Signal</keyword>
<feature type="signal peptide" evidence="3">
    <location>
        <begin position="1"/>
        <end position="20"/>
    </location>
</feature>
<feature type="chain" id="PRO_5034889600" description="Transmembrane protein" evidence="3">
    <location>
        <begin position="21"/>
        <end position="133"/>
    </location>
</feature>
<evidence type="ECO:0008006" key="6">
    <source>
        <dbReference type="Google" id="ProtNLM"/>
    </source>
</evidence>
<sequence length="133" mass="15473">MMPNYFNFMFFVSLLSVVLAQQTPNVSTNGFNDSDNNSNIKEESWLKKNDRYVFIIVLVILVLAILIWYIVRSIKSMRKRLAAENQGHMMMVQNVSGGGFSETVPVDGNGFHKMPDYPQQQQMQQQQQYTHRY</sequence>
<comment type="caution">
    <text evidence="4">The sequence shown here is derived from an EMBL/GenBank/DDBJ whole genome shotgun (WGS) entry which is preliminary data.</text>
</comment>
<evidence type="ECO:0000256" key="1">
    <source>
        <dbReference type="SAM" id="MobiDB-lite"/>
    </source>
</evidence>
<feature type="transmembrane region" description="Helical" evidence="2">
    <location>
        <begin position="52"/>
        <end position="71"/>
    </location>
</feature>
<evidence type="ECO:0000256" key="2">
    <source>
        <dbReference type="SAM" id="Phobius"/>
    </source>
</evidence>
<gene>
    <name evidence="4" type="ORF">INT46_000579</name>
</gene>
<protein>
    <recommendedName>
        <fullName evidence="6">Transmembrane protein</fullName>
    </recommendedName>
</protein>
<name>A0A8H7QSN4_9FUNG</name>
<keyword evidence="2" id="KW-1133">Transmembrane helix</keyword>
<dbReference type="EMBL" id="JAEPRC010000405">
    <property type="protein sequence ID" value="KAG2198033.1"/>
    <property type="molecule type" value="Genomic_DNA"/>
</dbReference>
<evidence type="ECO:0000313" key="5">
    <source>
        <dbReference type="Proteomes" id="UP000650833"/>
    </source>
</evidence>